<reference evidence="13" key="1">
    <citation type="submission" date="2021-03" db="EMBL/GenBank/DDBJ databases">
        <title>Human Oral Microbial Genomes.</title>
        <authorList>
            <person name="Johnston C.D."/>
            <person name="Chen T."/>
            <person name="Dewhirst F.E."/>
        </authorList>
    </citation>
    <scope>NUCLEOTIDE SEQUENCE</scope>
    <source>
        <strain evidence="13">F0714</strain>
    </source>
</reference>
<dbReference type="GO" id="GO:0008720">
    <property type="term" value="F:D-lactate dehydrogenase (NAD+) activity"/>
    <property type="evidence" value="ECO:0007669"/>
    <property type="project" value="TreeGrafter"/>
</dbReference>
<dbReference type="Gene3D" id="3.30.43.10">
    <property type="entry name" value="Uridine Diphospho-n-acetylenolpyruvylglucosamine Reductase, domain 2"/>
    <property type="match status" value="1"/>
</dbReference>
<evidence type="ECO:0000256" key="5">
    <source>
        <dbReference type="ARBA" id="ARBA00022827"/>
    </source>
</evidence>
<dbReference type="InterPro" id="IPR009051">
    <property type="entry name" value="Helical_ferredxn"/>
</dbReference>
<dbReference type="PROSITE" id="PS00198">
    <property type="entry name" value="4FE4S_FER_1"/>
    <property type="match status" value="1"/>
</dbReference>
<dbReference type="SUPFAM" id="SSF56176">
    <property type="entry name" value="FAD-binding/transporter-associated domain-like"/>
    <property type="match status" value="1"/>
</dbReference>
<keyword evidence="8" id="KW-0408">Iron</keyword>
<keyword evidence="3" id="KW-0285">Flavoprotein</keyword>
<dbReference type="Pfam" id="PF13183">
    <property type="entry name" value="Fer4_8"/>
    <property type="match status" value="1"/>
</dbReference>
<dbReference type="InterPro" id="IPR016164">
    <property type="entry name" value="FAD-linked_Oxase-like_C"/>
</dbReference>
<dbReference type="Proteomes" id="UP000677180">
    <property type="component" value="Chromosome"/>
</dbReference>
<dbReference type="GO" id="GO:0046872">
    <property type="term" value="F:metal ion binding"/>
    <property type="evidence" value="ECO:0007669"/>
    <property type="project" value="UniProtKB-KW"/>
</dbReference>
<evidence type="ECO:0000256" key="8">
    <source>
        <dbReference type="ARBA" id="ARBA00023004"/>
    </source>
</evidence>
<dbReference type="SUPFAM" id="SSF55103">
    <property type="entry name" value="FAD-linked oxidases, C-terminal domain"/>
    <property type="match status" value="1"/>
</dbReference>
<dbReference type="GO" id="GO:0071949">
    <property type="term" value="F:FAD binding"/>
    <property type="evidence" value="ECO:0007669"/>
    <property type="project" value="InterPro"/>
</dbReference>
<dbReference type="InterPro" id="IPR004113">
    <property type="entry name" value="FAD-bd_oxidored_4_C"/>
</dbReference>
<keyword evidence="7" id="KW-0560">Oxidoreductase</keyword>
<dbReference type="InterPro" id="IPR016171">
    <property type="entry name" value="Vanillyl_alc_oxidase_C-sub2"/>
</dbReference>
<protein>
    <recommendedName>
        <fullName evidence="10">D-lactate dehydrogenase (cytochrome)</fullName>
        <ecNumber evidence="10">1.1.2.4</ecNumber>
    </recommendedName>
</protein>
<dbReference type="PANTHER" id="PTHR11748">
    <property type="entry name" value="D-LACTATE DEHYDROGENASE"/>
    <property type="match status" value="1"/>
</dbReference>
<keyword evidence="6" id="KW-0809">Transit peptide</keyword>
<proteinExistence type="inferred from homology"/>
<comment type="cofactor">
    <cofactor evidence="1">
        <name>FAD</name>
        <dbReference type="ChEBI" id="CHEBI:57692"/>
    </cofactor>
</comment>
<dbReference type="InterPro" id="IPR016166">
    <property type="entry name" value="FAD-bd_PCMH"/>
</dbReference>
<dbReference type="Gene3D" id="3.30.465.10">
    <property type="match status" value="1"/>
</dbReference>
<keyword evidence="9" id="KW-0411">Iron-sulfur</keyword>
<feature type="domain" description="4Fe-4S ferredoxin-type" evidence="11">
    <location>
        <begin position="514"/>
        <end position="545"/>
    </location>
</feature>
<gene>
    <name evidence="13" type="ORF">J5A53_07065</name>
</gene>
<evidence type="ECO:0000313" key="13">
    <source>
        <dbReference type="EMBL" id="QUC12417.1"/>
    </source>
</evidence>
<evidence type="ECO:0000256" key="10">
    <source>
        <dbReference type="ARBA" id="ARBA00038897"/>
    </source>
</evidence>
<dbReference type="Gene3D" id="1.10.1060.10">
    <property type="entry name" value="Alpha-helical ferredoxin"/>
    <property type="match status" value="1"/>
</dbReference>
<name>A0AB37I1B1_9ACTN</name>
<evidence type="ECO:0000256" key="3">
    <source>
        <dbReference type="ARBA" id="ARBA00022630"/>
    </source>
</evidence>
<dbReference type="PROSITE" id="PS51379">
    <property type="entry name" value="4FE4S_FER_2"/>
    <property type="match status" value="1"/>
</dbReference>
<dbReference type="InterPro" id="IPR017896">
    <property type="entry name" value="4Fe4S_Fe-S-bd"/>
</dbReference>
<evidence type="ECO:0000256" key="4">
    <source>
        <dbReference type="ARBA" id="ARBA00022723"/>
    </source>
</evidence>
<dbReference type="PANTHER" id="PTHR11748:SF111">
    <property type="entry name" value="D-LACTATE DEHYDROGENASE, MITOCHONDRIAL-RELATED"/>
    <property type="match status" value="1"/>
</dbReference>
<dbReference type="PROSITE" id="PS51387">
    <property type="entry name" value="FAD_PCMH"/>
    <property type="match status" value="1"/>
</dbReference>
<evidence type="ECO:0000256" key="9">
    <source>
        <dbReference type="ARBA" id="ARBA00023014"/>
    </source>
</evidence>
<evidence type="ECO:0000259" key="12">
    <source>
        <dbReference type="PROSITE" id="PS51387"/>
    </source>
</evidence>
<dbReference type="EC" id="1.1.2.4" evidence="10"/>
<keyword evidence="5" id="KW-0274">FAD</keyword>
<dbReference type="AlphaFoldDB" id="A0AB37I1B1"/>
<dbReference type="GO" id="GO:1903457">
    <property type="term" value="P:lactate catabolic process"/>
    <property type="evidence" value="ECO:0007669"/>
    <property type="project" value="TreeGrafter"/>
</dbReference>
<organism evidence="13 14">
    <name type="scientific">Arachnia propionica</name>
    <dbReference type="NCBI Taxonomy" id="1750"/>
    <lineage>
        <taxon>Bacteria</taxon>
        <taxon>Bacillati</taxon>
        <taxon>Actinomycetota</taxon>
        <taxon>Actinomycetes</taxon>
        <taxon>Propionibacteriales</taxon>
        <taxon>Propionibacteriaceae</taxon>
        <taxon>Arachnia</taxon>
    </lineage>
</organism>
<evidence type="ECO:0000256" key="7">
    <source>
        <dbReference type="ARBA" id="ARBA00023002"/>
    </source>
</evidence>
<dbReference type="InterPro" id="IPR016169">
    <property type="entry name" value="FAD-bd_PCMH_sub2"/>
</dbReference>
<accession>A0AB37I1B1</accession>
<dbReference type="Pfam" id="PF02913">
    <property type="entry name" value="FAD-oxidase_C"/>
    <property type="match status" value="1"/>
</dbReference>
<dbReference type="InterPro" id="IPR006094">
    <property type="entry name" value="Oxid_FAD_bind_N"/>
</dbReference>
<evidence type="ECO:0000313" key="14">
    <source>
        <dbReference type="Proteomes" id="UP000677180"/>
    </source>
</evidence>
<dbReference type="SUPFAM" id="SSF46548">
    <property type="entry name" value="alpha-helical ferredoxin"/>
    <property type="match status" value="1"/>
</dbReference>
<dbReference type="GO" id="GO:0051536">
    <property type="term" value="F:iron-sulfur cluster binding"/>
    <property type="evidence" value="ECO:0007669"/>
    <property type="project" value="UniProtKB-KW"/>
</dbReference>
<dbReference type="Gene3D" id="1.10.45.10">
    <property type="entry name" value="Vanillyl-alcohol Oxidase, Chain A, domain 4"/>
    <property type="match status" value="1"/>
</dbReference>
<evidence type="ECO:0000256" key="1">
    <source>
        <dbReference type="ARBA" id="ARBA00001974"/>
    </source>
</evidence>
<dbReference type="InterPro" id="IPR017900">
    <property type="entry name" value="4Fe4S_Fe_S_CS"/>
</dbReference>
<evidence type="ECO:0000256" key="2">
    <source>
        <dbReference type="ARBA" id="ARBA00008000"/>
    </source>
</evidence>
<dbReference type="GO" id="GO:0004458">
    <property type="term" value="F:D-lactate dehydrogenase (cytochrome) activity"/>
    <property type="evidence" value="ECO:0007669"/>
    <property type="project" value="UniProtKB-EC"/>
</dbReference>
<sequence>MATMLSSKAIDRLAMAHDASHYAFTPMQISRPQSVNDILDLFAHARREGSPLTFRAGGSSLSGQSAGDGILVDSRRGFRGIQILDEGRRVKVSPGETIRAVNARLARYGYKLGPDPASEIACTIGGMVANNSSGMQCGTTENSYATLDSLEFVLASGTRIDTADPDAARKFAEAEPELVAGLMRLRQRILDNPDSVNTIRRQFAMKNTMGYGINSLLDFETPLEIARHLMIGSEGTLGFVTSATFRTIPVAPHAASALAIFPTLREATAALPDLVAAGFAAIELMDAQSLRVAQTLPEATPEILELDVTGQAALLLELQDATAEGVGGKIEAVAPLLASLPLTSPTQATSHGPTRARLWHIRKGLYTTVAGHRNPGATALLEDIVVPVPTLLDTCTELIKLFGQHQYENSVIFGHAKDGNVHFMLNENFTDPACMERYIHFTEDMVDLVIGHGGNLKAEHGTGRIMAPFVARQYGDELHQVMREIKRLFDPAGILNPGVVLTDDPQGYLKNLKLVPSVEDEVNRCVECGFCEPVCPSRELTLTPRQRIALRRELASNQLDEQLLKDLDKDYDYYAIQTCAVDGMCGEVCPLHINTGDLVRRLRAEQANRVLGGVWGAAAKAWGPFTKGASVAMTTAHAVAPVASGITKVARKIISPDVMPQYSKDLPKGGRRPKAREAEDPVAFYLPACIQTMFSSGVPKAFTTLCERAGVPVTTLNTGSLCCGTPWKSKGFLKGYETQLKRAEERLAGSPVPVVVDAASCTEGFHVMQSKSSSEEFKAVQIVDVVKFAHEWLLPHLTVTHRLGSIALHPTCSSTHLGLNDALKGLAEAIADEAYVPLDWGCCAFAGDRGMLHPELNASAAKREAAEINSRHFDAYASLNRTCEIGIGRATGKPYVHILELVEQATRP</sequence>
<dbReference type="Pfam" id="PF01565">
    <property type="entry name" value="FAD_binding_4"/>
    <property type="match status" value="1"/>
</dbReference>
<dbReference type="EMBL" id="CP072385">
    <property type="protein sequence ID" value="QUC12417.1"/>
    <property type="molecule type" value="Genomic_DNA"/>
</dbReference>
<dbReference type="InterPro" id="IPR016167">
    <property type="entry name" value="FAD-bd_PCMH_sub1"/>
</dbReference>
<evidence type="ECO:0000259" key="11">
    <source>
        <dbReference type="PROSITE" id="PS51379"/>
    </source>
</evidence>
<comment type="similarity">
    <text evidence="2">Belongs to the FAD-binding oxidoreductase/transferase type 4 family.</text>
</comment>
<feature type="domain" description="FAD-binding PCMH-type" evidence="12">
    <location>
        <begin position="22"/>
        <end position="250"/>
    </location>
</feature>
<dbReference type="InterPro" id="IPR036318">
    <property type="entry name" value="FAD-bd_PCMH-like_sf"/>
</dbReference>
<evidence type="ECO:0000256" key="6">
    <source>
        <dbReference type="ARBA" id="ARBA00022946"/>
    </source>
</evidence>
<keyword evidence="4" id="KW-0479">Metal-binding</keyword>
<dbReference type="Gene3D" id="3.30.70.2740">
    <property type="match status" value="1"/>
</dbReference>